<dbReference type="VEuPathDB" id="FungiDB:H257_11553"/>
<protein>
    <recommendedName>
        <fullName evidence="2">DUF6818 domain-containing protein</fullName>
    </recommendedName>
</protein>
<dbReference type="Pfam" id="PF20681">
    <property type="entry name" value="DUF6818"/>
    <property type="match status" value="1"/>
</dbReference>
<proteinExistence type="predicted"/>
<dbReference type="PANTHER" id="PTHR34409:SF1">
    <property type="entry name" value="MYB-LIKE DOMAIN-CONTAINING PROTEIN"/>
    <property type="match status" value="1"/>
</dbReference>
<gene>
    <name evidence="3" type="ORF">H257_11553</name>
</gene>
<name>W4G2F1_APHAT</name>
<dbReference type="InterPro" id="IPR049203">
    <property type="entry name" value="DUF6818"/>
</dbReference>
<evidence type="ECO:0000259" key="2">
    <source>
        <dbReference type="Pfam" id="PF20681"/>
    </source>
</evidence>
<dbReference type="GeneID" id="20813549"/>
<accession>W4G2F1</accession>
<feature type="region of interest" description="Disordered" evidence="1">
    <location>
        <begin position="202"/>
        <end position="234"/>
    </location>
</feature>
<evidence type="ECO:0000256" key="1">
    <source>
        <dbReference type="SAM" id="MobiDB-lite"/>
    </source>
</evidence>
<evidence type="ECO:0000313" key="3">
    <source>
        <dbReference type="EMBL" id="ETV73897.1"/>
    </source>
</evidence>
<organism evidence="3">
    <name type="scientific">Aphanomyces astaci</name>
    <name type="common">Crayfish plague agent</name>
    <dbReference type="NCBI Taxonomy" id="112090"/>
    <lineage>
        <taxon>Eukaryota</taxon>
        <taxon>Sar</taxon>
        <taxon>Stramenopiles</taxon>
        <taxon>Oomycota</taxon>
        <taxon>Saprolegniomycetes</taxon>
        <taxon>Saprolegniales</taxon>
        <taxon>Verrucalvaceae</taxon>
        <taxon>Aphanomyces</taxon>
    </lineage>
</organism>
<dbReference type="PANTHER" id="PTHR34409">
    <property type="entry name" value="SET DOMAIN-CONTAINING PROTEIN"/>
    <property type="match status" value="1"/>
</dbReference>
<feature type="domain" description="DUF6818" evidence="2">
    <location>
        <begin position="29"/>
        <end position="82"/>
    </location>
</feature>
<dbReference type="STRING" id="112090.W4G2F1"/>
<sequence length="254" mass="29065">MVKTKAGRGTSWCPSSVDLLLDITVAVLPLGKNQWEKVAQRFGTDATAQSLPHRDAEALKRKFLLLKNVQKPTGHPDCPPTSCMQNVCKEKSRALWRSCRWMQPFRWMMNLTTATTVAMAPFSRPRPSQLRVDFGRTGLQPSQLQALSDKLKRKQSDTGGLPSFTAKKRRSIDKYIEGASESDAKASSDMMSFLMVMRERDAKREEMRHERQEKTDRLREERVEKADRDREAREARCDELQFLLGNIFGKNESS</sequence>
<dbReference type="OrthoDB" id="123989at2759"/>
<reference evidence="3" key="1">
    <citation type="submission" date="2013-12" db="EMBL/GenBank/DDBJ databases">
        <title>The Genome Sequence of Aphanomyces astaci APO3.</title>
        <authorList>
            <consortium name="The Broad Institute Genomics Platform"/>
            <person name="Russ C."/>
            <person name="Tyler B."/>
            <person name="van West P."/>
            <person name="Dieguez-Uribeondo J."/>
            <person name="Young S.K."/>
            <person name="Zeng Q."/>
            <person name="Gargeya S."/>
            <person name="Fitzgerald M."/>
            <person name="Abouelleil A."/>
            <person name="Alvarado L."/>
            <person name="Chapman S.B."/>
            <person name="Gainer-Dewar J."/>
            <person name="Goldberg J."/>
            <person name="Griggs A."/>
            <person name="Gujja S."/>
            <person name="Hansen M."/>
            <person name="Howarth C."/>
            <person name="Imamovic A."/>
            <person name="Ireland A."/>
            <person name="Larimer J."/>
            <person name="McCowan C."/>
            <person name="Murphy C."/>
            <person name="Pearson M."/>
            <person name="Poon T.W."/>
            <person name="Priest M."/>
            <person name="Roberts A."/>
            <person name="Saif S."/>
            <person name="Shea T."/>
            <person name="Sykes S."/>
            <person name="Wortman J."/>
            <person name="Nusbaum C."/>
            <person name="Birren B."/>
        </authorList>
    </citation>
    <scope>NUCLEOTIDE SEQUENCE [LARGE SCALE GENOMIC DNA]</scope>
    <source>
        <strain evidence="3">APO3</strain>
    </source>
</reference>
<dbReference type="AlphaFoldDB" id="W4G2F1"/>
<dbReference type="EMBL" id="KI913147">
    <property type="protein sequence ID" value="ETV73897.1"/>
    <property type="molecule type" value="Genomic_DNA"/>
</dbReference>
<dbReference type="RefSeq" id="XP_009836833.1">
    <property type="nucleotide sequence ID" value="XM_009838531.1"/>
</dbReference>